<dbReference type="PROSITE" id="PS50283">
    <property type="entry name" value="NA_SOLUT_SYMP_3"/>
    <property type="match status" value="1"/>
</dbReference>
<dbReference type="GO" id="GO:0015075">
    <property type="term" value="F:monoatomic ion transmembrane transporter activity"/>
    <property type="evidence" value="ECO:0007669"/>
    <property type="project" value="UniProtKB-ARBA"/>
</dbReference>
<keyword evidence="7" id="KW-0915">Sodium</keyword>
<evidence type="ECO:0000256" key="8">
    <source>
        <dbReference type="ARBA" id="ARBA00023065"/>
    </source>
</evidence>
<evidence type="ECO:0000256" key="3">
    <source>
        <dbReference type="ARBA" id="ARBA00022448"/>
    </source>
</evidence>
<feature type="transmembrane region" description="Helical" evidence="15">
    <location>
        <begin position="421"/>
        <end position="441"/>
    </location>
</feature>
<sequence>MDDYSIITGKRKTFGVVDYVLFSVILVISAGIGFFFAVKDRKKDSTSNFLLAGRKMSVFPVAMSLLVTFLSALTLLGNPVEIYNYNTMFWYLCLAMVLAIAAASFIFIPFFYELGITSAFEYLELRFSKHVRILGCLLYIFQTMMYVSFVLYAPALALTAVTGINLWASIVGIMLIVTAYTAMGGMKAVVWTDTFQAFVITAGLLAALIQGSILTGGFEEAWKVAADRGRVVFDVFDPDPKVRHSFWTVVFGGAIFWTSLFGLNQAQIQRAISLPSLTKAKISLLTSLIGIIFILTIGFMIGIVMFAFYANCHPIKFMNIITKADQLLPLFVMDILGQFPGIPGIFVSCIFSGSLSTLSSCLNALSAVTIEDILKRFWFVKKMNDFKMTLLSKVLVIIYGVIGIGSAFLVSQVSAILQASYSLFSIINGPLTGLFVLGIFFPWANMWGAIVGSLTSLFMMSWIGFGAFANKIRTPTATFDTFGCNWNLTTTTTMTTVAMESSTMLLNSTTTPIPPATVESSDPFYDMYRLSYLWYTATAILINVVVGLIVSFITGRTKPEDLEPRLIFSIFDRLLPCLPESVLRKLRCGVPTKEKYEKSTQNGKKDVDIQDSEKQKNTTAALTCDNLENGNTHGLKTDLESTRL</sequence>
<feature type="region of interest" description="Disordered" evidence="14">
    <location>
        <begin position="594"/>
        <end position="614"/>
    </location>
</feature>
<evidence type="ECO:0000256" key="4">
    <source>
        <dbReference type="ARBA" id="ARBA00022475"/>
    </source>
</evidence>
<proteinExistence type="inferred from homology"/>
<dbReference type="PANTHER" id="PTHR42985:SF40">
    <property type="entry name" value="LD47995P-RELATED"/>
    <property type="match status" value="1"/>
</dbReference>
<evidence type="ECO:0000256" key="12">
    <source>
        <dbReference type="ARBA" id="ARBA00036099"/>
    </source>
</evidence>
<dbReference type="Proteomes" id="UP001347796">
    <property type="component" value="Unassembled WGS sequence"/>
</dbReference>
<evidence type="ECO:0000256" key="2">
    <source>
        <dbReference type="ARBA" id="ARBA00006434"/>
    </source>
</evidence>
<evidence type="ECO:0008006" key="18">
    <source>
        <dbReference type="Google" id="ProtNLM"/>
    </source>
</evidence>
<keyword evidence="11" id="KW-0739">Sodium transport</keyword>
<evidence type="ECO:0000256" key="15">
    <source>
        <dbReference type="SAM" id="Phobius"/>
    </source>
</evidence>
<dbReference type="NCBIfam" id="TIGR00813">
    <property type="entry name" value="sss"/>
    <property type="match status" value="1"/>
</dbReference>
<evidence type="ECO:0000256" key="7">
    <source>
        <dbReference type="ARBA" id="ARBA00023053"/>
    </source>
</evidence>
<keyword evidence="8" id="KW-0406">Ion transport</keyword>
<dbReference type="InterPro" id="IPR051163">
    <property type="entry name" value="Sodium:Solute_Symporter_SSF"/>
</dbReference>
<evidence type="ECO:0000313" key="17">
    <source>
        <dbReference type="Proteomes" id="UP001347796"/>
    </source>
</evidence>
<keyword evidence="9 15" id="KW-0472">Membrane</keyword>
<organism evidence="16 17">
    <name type="scientific">Patella caerulea</name>
    <name type="common">Rayed Mediterranean limpet</name>
    <dbReference type="NCBI Taxonomy" id="87958"/>
    <lineage>
        <taxon>Eukaryota</taxon>
        <taxon>Metazoa</taxon>
        <taxon>Spiralia</taxon>
        <taxon>Lophotrochozoa</taxon>
        <taxon>Mollusca</taxon>
        <taxon>Gastropoda</taxon>
        <taxon>Patellogastropoda</taxon>
        <taxon>Patelloidea</taxon>
        <taxon>Patellidae</taxon>
        <taxon>Patella</taxon>
    </lineage>
</organism>
<reference evidence="16 17" key="1">
    <citation type="submission" date="2024-01" db="EMBL/GenBank/DDBJ databases">
        <title>The genome of the rayed Mediterranean limpet Patella caerulea (Linnaeus, 1758).</title>
        <authorList>
            <person name="Anh-Thu Weber A."/>
            <person name="Halstead-Nussloch G."/>
        </authorList>
    </citation>
    <scope>NUCLEOTIDE SEQUENCE [LARGE SCALE GENOMIC DNA]</scope>
    <source>
        <strain evidence="16">AATW-2023a</strain>
        <tissue evidence="16">Whole specimen</tissue>
    </source>
</reference>
<comment type="caution">
    <text evidence="16">The sequence shown here is derived from an EMBL/GenBank/DDBJ whole genome shotgun (WGS) entry which is preliminary data.</text>
</comment>
<dbReference type="InterPro" id="IPR018212">
    <property type="entry name" value="Na/solute_symporter_CS"/>
</dbReference>
<dbReference type="Gene3D" id="1.20.1730.10">
    <property type="entry name" value="Sodium/glucose cotransporter"/>
    <property type="match status" value="1"/>
</dbReference>
<feature type="transmembrane region" description="Helical" evidence="15">
    <location>
        <begin position="133"/>
        <end position="152"/>
    </location>
</feature>
<evidence type="ECO:0000256" key="1">
    <source>
        <dbReference type="ARBA" id="ARBA00004651"/>
    </source>
</evidence>
<dbReference type="AlphaFoldDB" id="A0AAN8J5R9"/>
<keyword evidence="10" id="KW-0325">Glycoprotein</keyword>
<dbReference type="GO" id="GO:0098660">
    <property type="term" value="P:inorganic ion transmembrane transport"/>
    <property type="evidence" value="ECO:0007669"/>
    <property type="project" value="UniProtKB-ARBA"/>
</dbReference>
<protein>
    <recommendedName>
        <fullName evidence="18">Sodium-coupled monocarboxylate transporter 1</fullName>
    </recommendedName>
</protein>
<keyword evidence="4" id="KW-1003">Cell membrane</keyword>
<evidence type="ECO:0000256" key="14">
    <source>
        <dbReference type="SAM" id="MobiDB-lite"/>
    </source>
</evidence>
<feature type="transmembrane region" description="Helical" evidence="15">
    <location>
        <begin position="245"/>
        <end position="263"/>
    </location>
</feature>
<evidence type="ECO:0000256" key="10">
    <source>
        <dbReference type="ARBA" id="ARBA00023180"/>
    </source>
</evidence>
<gene>
    <name evidence="16" type="ORF">SNE40_018922</name>
</gene>
<feature type="transmembrane region" description="Helical" evidence="15">
    <location>
        <begin position="88"/>
        <end position="112"/>
    </location>
</feature>
<evidence type="ECO:0000256" key="11">
    <source>
        <dbReference type="ARBA" id="ARBA00023201"/>
    </source>
</evidence>
<evidence type="ECO:0000256" key="5">
    <source>
        <dbReference type="ARBA" id="ARBA00022692"/>
    </source>
</evidence>
<comment type="similarity">
    <text evidence="2 13">Belongs to the sodium:solute symporter (SSF) (TC 2.A.21) family.</text>
</comment>
<keyword evidence="3" id="KW-0813">Transport</keyword>
<accession>A0AAN8J5R9</accession>
<keyword evidence="17" id="KW-1185">Reference proteome</keyword>
<feature type="transmembrane region" description="Helical" evidence="15">
    <location>
        <begin position="532"/>
        <end position="555"/>
    </location>
</feature>
<comment type="catalytic activity">
    <reaction evidence="12">
        <text>iodide(out) + 2 Na(+)(out) = iodide(in) + 2 Na(+)(in)</text>
        <dbReference type="Rhea" id="RHEA:71207"/>
        <dbReference type="ChEBI" id="CHEBI:16382"/>
        <dbReference type="ChEBI" id="CHEBI:29101"/>
    </reaction>
</comment>
<feature type="transmembrane region" description="Helical" evidence="15">
    <location>
        <begin position="448"/>
        <end position="469"/>
    </location>
</feature>
<feature type="transmembrane region" description="Helical" evidence="15">
    <location>
        <begin position="164"/>
        <end position="183"/>
    </location>
</feature>
<keyword evidence="5 15" id="KW-0812">Transmembrane</keyword>
<comment type="subcellular location">
    <subcellularLocation>
        <location evidence="1">Cell membrane</location>
        <topology evidence="1">Multi-pass membrane protein</topology>
    </subcellularLocation>
</comment>
<evidence type="ECO:0000256" key="6">
    <source>
        <dbReference type="ARBA" id="ARBA00022989"/>
    </source>
</evidence>
<dbReference type="PANTHER" id="PTHR42985">
    <property type="entry name" value="SODIUM-COUPLED MONOCARBOXYLATE TRANSPORTER"/>
    <property type="match status" value="1"/>
</dbReference>
<name>A0AAN8J5R9_PATCE</name>
<evidence type="ECO:0000313" key="16">
    <source>
        <dbReference type="EMBL" id="KAK6170551.1"/>
    </source>
</evidence>
<feature type="transmembrane region" description="Helical" evidence="15">
    <location>
        <begin position="20"/>
        <end position="38"/>
    </location>
</feature>
<dbReference type="GO" id="GO:0015293">
    <property type="term" value="F:symporter activity"/>
    <property type="evidence" value="ECO:0007669"/>
    <property type="project" value="TreeGrafter"/>
</dbReference>
<dbReference type="Pfam" id="PF00474">
    <property type="entry name" value="SSF"/>
    <property type="match status" value="1"/>
</dbReference>
<feature type="transmembrane region" description="Helical" evidence="15">
    <location>
        <begin position="284"/>
        <end position="309"/>
    </location>
</feature>
<evidence type="ECO:0000256" key="9">
    <source>
        <dbReference type="ARBA" id="ARBA00023136"/>
    </source>
</evidence>
<dbReference type="InterPro" id="IPR001734">
    <property type="entry name" value="Na/solute_symporter"/>
</dbReference>
<dbReference type="GO" id="GO:0006814">
    <property type="term" value="P:sodium ion transport"/>
    <property type="evidence" value="ECO:0007669"/>
    <property type="project" value="UniProtKB-KW"/>
</dbReference>
<feature type="transmembrane region" description="Helical" evidence="15">
    <location>
        <begin position="195"/>
        <end position="214"/>
    </location>
</feature>
<dbReference type="InterPro" id="IPR038377">
    <property type="entry name" value="Na/Glc_symporter_sf"/>
</dbReference>
<dbReference type="EMBL" id="JAZGQO010000014">
    <property type="protein sequence ID" value="KAK6170551.1"/>
    <property type="molecule type" value="Genomic_DNA"/>
</dbReference>
<dbReference type="PROSITE" id="PS00456">
    <property type="entry name" value="NA_SOLUT_SYMP_1"/>
    <property type="match status" value="1"/>
</dbReference>
<evidence type="ECO:0000256" key="13">
    <source>
        <dbReference type="RuleBase" id="RU362091"/>
    </source>
</evidence>
<feature type="transmembrane region" description="Helical" evidence="15">
    <location>
        <begin position="390"/>
        <end position="409"/>
    </location>
</feature>
<dbReference type="GO" id="GO:0005886">
    <property type="term" value="C:plasma membrane"/>
    <property type="evidence" value="ECO:0007669"/>
    <property type="project" value="UniProtKB-SubCell"/>
</dbReference>
<feature type="transmembrane region" description="Helical" evidence="15">
    <location>
        <begin position="58"/>
        <end position="76"/>
    </location>
</feature>
<keyword evidence="6 15" id="KW-1133">Transmembrane helix</keyword>
<dbReference type="CDD" id="cd11492">
    <property type="entry name" value="SLC5sbd_NIS-SMVT"/>
    <property type="match status" value="1"/>
</dbReference>